<gene>
    <name evidence="8" type="ORF">IGS68_21995</name>
</gene>
<evidence type="ECO:0000256" key="3">
    <source>
        <dbReference type="ARBA" id="ARBA00022692"/>
    </source>
</evidence>
<comment type="similarity">
    <text evidence="6">Belongs to the TVP38/TMEM64 family.</text>
</comment>
<feature type="transmembrane region" description="Helical" evidence="6">
    <location>
        <begin position="98"/>
        <end position="121"/>
    </location>
</feature>
<evidence type="ECO:0000256" key="2">
    <source>
        <dbReference type="ARBA" id="ARBA00022475"/>
    </source>
</evidence>
<feature type="transmembrane region" description="Helical" evidence="6">
    <location>
        <begin position="59"/>
        <end position="92"/>
    </location>
</feature>
<evidence type="ECO:0000256" key="6">
    <source>
        <dbReference type="RuleBase" id="RU366058"/>
    </source>
</evidence>
<protein>
    <recommendedName>
        <fullName evidence="6">TVP38/TMEM64 family membrane protein</fullName>
    </recommendedName>
</protein>
<organism evidence="8 9">
    <name type="scientific">Skermanella cutis</name>
    <dbReference type="NCBI Taxonomy" id="2775420"/>
    <lineage>
        <taxon>Bacteria</taxon>
        <taxon>Pseudomonadati</taxon>
        <taxon>Pseudomonadota</taxon>
        <taxon>Alphaproteobacteria</taxon>
        <taxon>Rhodospirillales</taxon>
        <taxon>Azospirillaceae</taxon>
        <taxon>Skermanella</taxon>
    </lineage>
</organism>
<feature type="domain" description="VTT" evidence="7">
    <location>
        <begin position="81"/>
        <end position="194"/>
    </location>
</feature>
<dbReference type="RefSeq" id="WP_201073878.1">
    <property type="nucleotide sequence ID" value="NZ_CP067420.1"/>
</dbReference>
<keyword evidence="9" id="KW-1185">Reference proteome</keyword>
<comment type="subcellular location">
    <subcellularLocation>
        <location evidence="1 6">Cell membrane</location>
        <topology evidence="1 6">Multi-pass membrane protein</topology>
    </subcellularLocation>
</comment>
<dbReference type="Pfam" id="PF09335">
    <property type="entry name" value="VTT_dom"/>
    <property type="match status" value="1"/>
</dbReference>
<dbReference type="Proteomes" id="UP000595197">
    <property type="component" value="Chromosome"/>
</dbReference>
<keyword evidence="3 6" id="KW-0812">Transmembrane</keyword>
<evidence type="ECO:0000256" key="5">
    <source>
        <dbReference type="ARBA" id="ARBA00023136"/>
    </source>
</evidence>
<feature type="transmembrane region" description="Helical" evidence="6">
    <location>
        <begin position="16"/>
        <end position="38"/>
    </location>
</feature>
<reference evidence="8" key="1">
    <citation type="submission" date="2021-02" db="EMBL/GenBank/DDBJ databases">
        <title>Skermanella TT6 skin isolate.</title>
        <authorList>
            <person name="Lee K."/>
            <person name="Ganzorig M."/>
        </authorList>
    </citation>
    <scope>NUCLEOTIDE SEQUENCE</scope>
    <source>
        <strain evidence="8">TT6</strain>
    </source>
</reference>
<evidence type="ECO:0000256" key="4">
    <source>
        <dbReference type="ARBA" id="ARBA00022989"/>
    </source>
</evidence>
<feature type="transmembrane region" description="Helical" evidence="6">
    <location>
        <begin position="142"/>
        <end position="167"/>
    </location>
</feature>
<evidence type="ECO:0000256" key="1">
    <source>
        <dbReference type="ARBA" id="ARBA00004651"/>
    </source>
</evidence>
<proteinExistence type="inferred from homology"/>
<dbReference type="PANTHER" id="PTHR12677">
    <property type="entry name" value="GOLGI APPARATUS MEMBRANE PROTEIN TVP38-RELATED"/>
    <property type="match status" value="1"/>
</dbReference>
<feature type="transmembrane region" description="Helical" evidence="6">
    <location>
        <begin position="216"/>
        <end position="233"/>
    </location>
</feature>
<name>A0ABX7B2V0_9PROT</name>
<keyword evidence="5 6" id="KW-0472">Membrane</keyword>
<dbReference type="EMBL" id="CP067420">
    <property type="protein sequence ID" value="QQP88664.1"/>
    <property type="molecule type" value="Genomic_DNA"/>
</dbReference>
<evidence type="ECO:0000313" key="8">
    <source>
        <dbReference type="EMBL" id="QQP88664.1"/>
    </source>
</evidence>
<keyword evidence="4 6" id="KW-1133">Transmembrane helix</keyword>
<evidence type="ECO:0000313" key="9">
    <source>
        <dbReference type="Proteomes" id="UP000595197"/>
    </source>
</evidence>
<dbReference type="PANTHER" id="PTHR12677:SF59">
    <property type="entry name" value="GOLGI APPARATUS MEMBRANE PROTEIN TVP38-RELATED"/>
    <property type="match status" value="1"/>
</dbReference>
<dbReference type="InterPro" id="IPR032816">
    <property type="entry name" value="VTT_dom"/>
</dbReference>
<keyword evidence="2 6" id="KW-1003">Cell membrane</keyword>
<accession>A0ABX7B2V0</accession>
<dbReference type="InterPro" id="IPR015414">
    <property type="entry name" value="TMEM64"/>
</dbReference>
<sequence>MAAAEPMSEPSNLRRFLPLAVLAAGLVAFFALGLHRYLNFSTLGEHRETLLDLVARHPLVAPLAFIGAYAAAVAFSIPGAAVLTIAGGFLFGTLAGGVYVVTGATLGAIGVFLAARTALGSGLRRRAGPWMERLEAGFRENALSYLLVLRLVPLFPFWLVNLVPAFLGVPLGTYALGTFLGIIPGSFVYASVGNGVGAVFDAGGTPDLSIILDPEILLPIAGLSLLALVPVIYKKFKGNSAHG</sequence>
<evidence type="ECO:0000259" key="7">
    <source>
        <dbReference type="Pfam" id="PF09335"/>
    </source>
</evidence>